<dbReference type="EMBL" id="FMWD01000002">
    <property type="protein sequence ID" value="SCZ53100.1"/>
    <property type="molecule type" value="Genomic_DNA"/>
</dbReference>
<dbReference type="OrthoDB" id="1550863at2"/>
<organism evidence="1 2">
    <name type="scientific">Thiohalomonas denitrificans</name>
    <dbReference type="NCBI Taxonomy" id="415747"/>
    <lineage>
        <taxon>Bacteria</taxon>
        <taxon>Pseudomonadati</taxon>
        <taxon>Pseudomonadota</taxon>
        <taxon>Gammaproteobacteria</taxon>
        <taxon>Thiohalomonadales</taxon>
        <taxon>Thiohalomonadaceae</taxon>
        <taxon>Thiohalomonas</taxon>
    </lineage>
</organism>
<evidence type="ECO:0000313" key="2">
    <source>
        <dbReference type="Proteomes" id="UP000199648"/>
    </source>
</evidence>
<sequence>MQTYVMMTRLNHSVLDAPENLENLEHQVKERIQESLGADGLEWVASYAVGGPYDYMDVFRAADNDAAIKVSTIVRTFGHAQSEIWPAADWGHFKEMTRDLPGGHA</sequence>
<name>A0A1G5PV27_9GAMM</name>
<proteinExistence type="predicted"/>
<accession>A0A1G5PV27</accession>
<dbReference type="STRING" id="415747.SAMN03097708_00867"/>
<dbReference type="AlphaFoldDB" id="A0A1G5PV27"/>
<evidence type="ECO:0000313" key="1">
    <source>
        <dbReference type="EMBL" id="SCZ53100.1"/>
    </source>
</evidence>
<gene>
    <name evidence="1" type="ORF">SAMN03097708_00867</name>
</gene>
<keyword evidence="2" id="KW-1185">Reference proteome</keyword>
<dbReference type="InterPro" id="IPR014845">
    <property type="entry name" value="GYD/TTHA1554"/>
</dbReference>
<protein>
    <submittedName>
        <fullName evidence="1">GYD domain-containing protein</fullName>
    </submittedName>
</protein>
<dbReference type="Proteomes" id="UP000199648">
    <property type="component" value="Unassembled WGS sequence"/>
</dbReference>
<dbReference type="Pfam" id="PF08734">
    <property type="entry name" value="GYD"/>
    <property type="match status" value="1"/>
</dbReference>
<dbReference type="RefSeq" id="WP_092992969.1">
    <property type="nucleotide sequence ID" value="NZ_FMWD01000002.1"/>
</dbReference>
<reference evidence="1 2" key="1">
    <citation type="submission" date="2016-10" db="EMBL/GenBank/DDBJ databases">
        <authorList>
            <person name="de Groot N.N."/>
        </authorList>
    </citation>
    <scope>NUCLEOTIDE SEQUENCE [LARGE SCALE GENOMIC DNA]</scope>
    <source>
        <strain evidence="1 2">HLD2</strain>
    </source>
</reference>